<proteinExistence type="predicted"/>
<dbReference type="AlphaFoldDB" id="A0A6V8LCG1"/>
<evidence type="ECO:0000256" key="1">
    <source>
        <dbReference type="SAM" id="Phobius"/>
    </source>
</evidence>
<gene>
    <name evidence="2" type="ORF">Prum_059210</name>
</gene>
<dbReference type="EMBL" id="BLPG01000001">
    <property type="protein sequence ID" value="GFJ92279.1"/>
    <property type="molecule type" value="Genomic_DNA"/>
</dbReference>
<accession>A0A6V8LCG1</accession>
<protein>
    <submittedName>
        <fullName evidence="2">Uncharacterized protein</fullName>
    </submittedName>
</protein>
<organism evidence="2 3">
    <name type="scientific">Phytohabitans rumicis</name>
    <dbReference type="NCBI Taxonomy" id="1076125"/>
    <lineage>
        <taxon>Bacteria</taxon>
        <taxon>Bacillati</taxon>
        <taxon>Actinomycetota</taxon>
        <taxon>Actinomycetes</taxon>
        <taxon>Micromonosporales</taxon>
        <taxon>Micromonosporaceae</taxon>
    </lineage>
</organism>
<keyword evidence="1" id="KW-0812">Transmembrane</keyword>
<keyword evidence="3" id="KW-1185">Reference proteome</keyword>
<reference evidence="2 3" key="1">
    <citation type="submission" date="2020-03" db="EMBL/GenBank/DDBJ databases">
        <title>Whole genome shotgun sequence of Phytohabitans rumicis NBRC 108638.</title>
        <authorList>
            <person name="Komaki H."/>
            <person name="Tamura T."/>
        </authorList>
    </citation>
    <scope>NUCLEOTIDE SEQUENCE [LARGE SCALE GENOMIC DNA]</scope>
    <source>
        <strain evidence="2 3">NBRC 108638</strain>
    </source>
</reference>
<sequence>MGVRRGNTILAVAAVLAGITAIGLIVFGLWLRHGYGGARHTDPAWWAGVGSQALGYLALGKGGLKAALAVLLGASAVVAWIRGRRSKDSDAEPERPE</sequence>
<reference evidence="2 3" key="2">
    <citation type="submission" date="2020-03" db="EMBL/GenBank/DDBJ databases">
        <authorList>
            <person name="Ichikawa N."/>
            <person name="Kimura A."/>
            <person name="Kitahashi Y."/>
            <person name="Uohara A."/>
        </authorList>
    </citation>
    <scope>NUCLEOTIDE SEQUENCE [LARGE SCALE GENOMIC DNA]</scope>
    <source>
        <strain evidence="2 3">NBRC 108638</strain>
    </source>
</reference>
<keyword evidence="1" id="KW-0472">Membrane</keyword>
<feature type="transmembrane region" description="Helical" evidence="1">
    <location>
        <begin position="66"/>
        <end position="83"/>
    </location>
</feature>
<keyword evidence="1" id="KW-1133">Transmembrane helix</keyword>
<dbReference type="RefSeq" id="WP_173079198.1">
    <property type="nucleotide sequence ID" value="NZ_BAABJB010000013.1"/>
</dbReference>
<dbReference type="Proteomes" id="UP000482960">
    <property type="component" value="Unassembled WGS sequence"/>
</dbReference>
<feature type="transmembrane region" description="Helical" evidence="1">
    <location>
        <begin position="9"/>
        <end position="31"/>
    </location>
</feature>
<comment type="caution">
    <text evidence="2">The sequence shown here is derived from an EMBL/GenBank/DDBJ whole genome shotgun (WGS) entry which is preliminary data.</text>
</comment>
<evidence type="ECO:0000313" key="3">
    <source>
        <dbReference type="Proteomes" id="UP000482960"/>
    </source>
</evidence>
<evidence type="ECO:0000313" key="2">
    <source>
        <dbReference type="EMBL" id="GFJ92279.1"/>
    </source>
</evidence>
<name>A0A6V8LCG1_9ACTN</name>